<sequence length="389" mass="42548">MLRLREARETKEFVLLLDLHRHFAWMGDGEAIQRVASWEVIFLVGLSVLGAAREILPYEVPPQHIEDLKQAWEQVAEATDTPRTTEIDLGKVASGMITAAGSVLVPALGLTGGAAAGMAAGVGATKAIAEGIRRMVPIGRSGRTLPDQDEAMQTLLGAVNVLVGHMQQHHRRVLLLIDGLDRIRDEERALGLFLRSELLSQIACPTVICAPFALRSAPVGAAIPRFDTVVLANEPVLDKAHPERLGPGVPFFVEMYRRRTQDLPAPDAIGQASLEQLAYVSGGRARDFVKLVRGVAERAWTADTTTATTEIVEDAVDEARRDRERGLDVGHLGVLRAVMADAQRQLPEDARARQLLDWGHLLPYPNESEWYYPHPLLTLHLLRAPGSTG</sequence>
<organism evidence="1 2">
    <name type="scientific">Sorangium cellulosum</name>
    <name type="common">Polyangium cellulosum</name>
    <dbReference type="NCBI Taxonomy" id="56"/>
    <lineage>
        <taxon>Bacteria</taxon>
        <taxon>Pseudomonadati</taxon>
        <taxon>Myxococcota</taxon>
        <taxon>Polyangia</taxon>
        <taxon>Polyangiales</taxon>
        <taxon>Polyangiaceae</taxon>
        <taxon>Sorangium</taxon>
    </lineage>
</organism>
<dbReference type="Proteomes" id="UP000075635">
    <property type="component" value="Unassembled WGS sequence"/>
</dbReference>
<proteinExistence type="predicted"/>
<evidence type="ECO:0008006" key="3">
    <source>
        <dbReference type="Google" id="ProtNLM"/>
    </source>
</evidence>
<dbReference type="AlphaFoldDB" id="A0A150REN9"/>
<comment type="caution">
    <text evidence="1">The sequence shown here is derived from an EMBL/GenBank/DDBJ whole genome shotgun (WGS) entry which is preliminary data.</text>
</comment>
<evidence type="ECO:0000313" key="1">
    <source>
        <dbReference type="EMBL" id="KYF78672.1"/>
    </source>
</evidence>
<gene>
    <name evidence="1" type="ORF">BE17_44170</name>
</gene>
<evidence type="ECO:0000313" key="2">
    <source>
        <dbReference type="Proteomes" id="UP000075635"/>
    </source>
</evidence>
<accession>A0A150REN9</accession>
<dbReference type="EMBL" id="JEMB01002756">
    <property type="protein sequence ID" value="KYF78672.1"/>
    <property type="molecule type" value="Genomic_DNA"/>
</dbReference>
<reference evidence="1 2" key="1">
    <citation type="submission" date="2014-02" db="EMBL/GenBank/DDBJ databases">
        <title>The small core and large imbalanced accessory genome model reveals a collaborative survival strategy of Sorangium cellulosum strains in nature.</title>
        <authorList>
            <person name="Han K."/>
            <person name="Peng R."/>
            <person name="Blom J."/>
            <person name="Li Y.-Z."/>
        </authorList>
    </citation>
    <scope>NUCLEOTIDE SEQUENCE [LARGE SCALE GENOMIC DNA]</scope>
    <source>
        <strain evidence="1 2">So0011-07</strain>
    </source>
</reference>
<name>A0A150REN9_SORCE</name>
<protein>
    <recommendedName>
        <fullName evidence="3">KAP NTPase domain-containing protein</fullName>
    </recommendedName>
</protein>